<feature type="compositionally biased region" description="Acidic residues" evidence="1">
    <location>
        <begin position="143"/>
        <end position="153"/>
    </location>
</feature>
<feature type="compositionally biased region" description="Pro residues" evidence="1">
    <location>
        <begin position="91"/>
        <end position="106"/>
    </location>
</feature>
<keyword evidence="3" id="KW-1185">Reference proteome</keyword>
<dbReference type="Proteomes" id="UP001203297">
    <property type="component" value="Unassembled WGS sequence"/>
</dbReference>
<dbReference type="GO" id="GO:0004864">
    <property type="term" value="F:protein phosphatase inhibitor activity"/>
    <property type="evidence" value="ECO:0007669"/>
    <property type="project" value="InterPro"/>
</dbReference>
<dbReference type="EMBL" id="WTXG01000024">
    <property type="protein sequence ID" value="KAI0299142.1"/>
    <property type="molecule type" value="Genomic_DNA"/>
</dbReference>
<proteinExistence type="predicted"/>
<dbReference type="Gene3D" id="6.10.250.1050">
    <property type="match status" value="1"/>
</dbReference>
<accession>A0AAD4QMQ0</accession>
<reference evidence="2" key="1">
    <citation type="journal article" date="2022" name="New Phytol.">
        <title>Evolutionary transition to the ectomycorrhizal habit in the genomes of a hyperdiverse lineage of mushroom-forming fungi.</title>
        <authorList>
            <person name="Looney B."/>
            <person name="Miyauchi S."/>
            <person name="Morin E."/>
            <person name="Drula E."/>
            <person name="Courty P.E."/>
            <person name="Kohler A."/>
            <person name="Kuo A."/>
            <person name="LaButti K."/>
            <person name="Pangilinan J."/>
            <person name="Lipzen A."/>
            <person name="Riley R."/>
            <person name="Andreopoulos W."/>
            <person name="He G."/>
            <person name="Johnson J."/>
            <person name="Nolan M."/>
            <person name="Tritt A."/>
            <person name="Barry K.W."/>
            <person name="Grigoriev I.V."/>
            <person name="Nagy L.G."/>
            <person name="Hibbett D."/>
            <person name="Henrissat B."/>
            <person name="Matheny P.B."/>
            <person name="Labbe J."/>
            <person name="Martin F.M."/>
        </authorList>
    </citation>
    <scope>NUCLEOTIDE SEQUENCE</scope>
    <source>
        <strain evidence="2">BPL690</strain>
    </source>
</reference>
<feature type="region of interest" description="Disordered" evidence="1">
    <location>
        <begin position="1"/>
        <end position="37"/>
    </location>
</feature>
<protein>
    <submittedName>
        <fullName evidence="2">Uncharacterized protein</fullName>
    </submittedName>
</protein>
<sequence length="209" mass="22299">MSTAQPSAVPPPTRSASTSKPKGILKNAPPAPGSVPQHLQWDEANLALTELQKDSQMKITEPKTPYVRYNAELDEVEGDIPTFDLGKSSAPSPPPASPSPIEPPSPRRASFSTGKRPGRSSSGSSSRSTSFSIPSDVTRGEVQEEASSDEEPMTPEAAAKHDAFLRARGRHYSNEAEAMKRAAQLMEEEEEESPGEPAVPQVPKLNGTA</sequence>
<dbReference type="PANTHER" id="PTHR12398">
    <property type="entry name" value="PROTEIN PHOSPHATASE INHIBITOR"/>
    <property type="match status" value="1"/>
</dbReference>
<feature type="region of interest" description="Disordered" evidence="1">
    <location>
        <begin position="54"/>
        <end position="209"/>
    </location>
</feature>
<organism evidence="2 3">
    <name type="scientific">Multifurca ochricompacta</name>
    <dbReference type="NCBI Taxonomy" id="376703"/>
    <lineage>
        <taxon>Eukaryota</taxon>
        <taxon>Fungi</taxon>
        <taxon>Dikarya</taxon>
        <taxon>Basidiomycota</taxon>
        <taxon>Agaricomycotina</taxon>
        <taxon>Agaricomycetes</taxon>
        <taxon>Russulales</taxon>
        <taxon>Russulaceae</taxon>
        <taxon>Multifurca</taxon>
    </lineage>
</organism>
<dbReference type="PANTHER" id="PTHR12398:SF20">
    <property type="entry name" value="PROTEIN PHOSPHATASE 1 REGULATORY INHIBITOR SUBUNIT 2"/>
    <property type="match status" value="1"/>
</dbReference>
<evidence type="ECO:0000313" key="3">
    <source>
        <dbReference type="Proteomes" id="UP001203297"/>
    </source>
</evidence>
<evidence type="ECO:0000256" key="1">
    <source>
        <dbReference type="SAM" id="MobiDB-lite"/>
    </source>
</evidence>
<comment type="caution">
    <text evidence="2">The sequence shown here is derived from an EMBL/GenBank/DDBJ whole genome shotgun (WGS) entry which is preliminary data.</text>
</comment>
<evidence type="ECO:0000313" key="2">
    <source>
        <dbReference type="EMBL" id="KAI0299142.1"/>
    </source>
</evidence>
<dbReference type="InterPro" id="IPR007062">
    <property type="entry name" value="PPI-2"/>
</dbReference>
<dbReference type="AlphaFoldDB" id="A0AAD4QMQ0"/>
<gene>
    <name evidence="2" type="ORF">B0F90DRAFT_1729492</name>
</gene>
<dbReference type="GO" id="GO:0009966">
    <property type="term" value="P:regulation of signal transduction"/>
    <property type="evidence" value="ECO:0007669"/>
    <property type="project" value="InterPro"/>
</dbReference>
<name>A0AAD4QMQ0_9AGAM</name>
<dbReference type="Pfam" id="PF04979">
    <property type="entry name" value="IPP-2"/>
    <property type="match status" value="1"/>
</dbReference>
<feature type="compositionally biased region" description="Low complexity" evidence="1">
    <location>
        <begin position="107"/>
        <end position="135"/>
    </location>
</feature>